<evidence type="ECO:0000256" key="1">
    <source>
        <dbReference type="ARBA" id="ARBA00022737"/>
    </source>
</evidence>
<dbReference type="PROSITE" id="PS51351">
    <property type="entry name" value="TFIIE_BETA_C"/>
    <property type="match status" value="1"/>
</dbReference>
<name>A0A6V7NI62_ANACO</name>
<protein>
    <recommendedName>
        <fullName evidence="5">TFIIE beta domain-containing protein</fullName>
    </recommendedName>
</protein>
<dbReference type="PROSITE" id="PS51375">
    <property type="entry name" value="PPR"/>
    <property type="match status" value="4"/>
</dbReference>
<feature type="compositionally biased region" description="Polar residues" evidence="4">
    <location>
        <begin position="468"/>
        <end position="489"/>
    </location>
</feature>
<dbReference type="GO" id="GO:0003723">
    <property type="term" value="F:RNA binding"/>
    <property type="evidence" value="ECO:0007669"/>
    <property type="project" value="InterPro"/>
</dbReference>
<dbReference type="GO" id="GO:0006367">
    <property type="term" value="P:transcription initiation at RNA polymerase II promoter"/>
    <property type="evidence" value="ECO:0007669"/>
    <property type="project" value="InterPro"/>
</dbReference>
<feature type="repeat" description="PPR" evidence="3">
    <location>
        <begin position="70"/>
        <end position="100"/>
    </location>
</feature>
<dbReference type="AlphaFoldDB" id="A0A6V7NI62"/>
<evidence type="ECO:0000256" key="3">
    <source>
        <dbReference type="PROSITE-ProRule" id="PRU00708"/>
    </source>
</evidence>
<dbReference type="InterPro" id="IPR046960">
    <property type="entry name" value="PPR_At4g14850-like_plant"/>
</dbReference>
<proteinExistence type="predicted"/>
<dbReference type="Pfam" id="PF18121">
    <property type="entry name" value="TFA2_Winged_2"/>
    <property type="match status" value="1"/>
</dbReference>
<sequence>MSVDLQHCIHFLRSCNSHHWIFSGRQIHQILLKTGHAAGSLFVSNCLVQMYARCNVQDARVLFDEMPQRNCFSYNSLIDAYLKSQDTHNALCIFNSMHEKNTFSWNALITGLVRSGDVESARKLFDDMPIKEAVSCNALIHGYFRKGLVDEAFHLFKKIGSECIGSSSPCNDSFVLATVLSACADRRIHSFGKQIHSRIVVGKVKMDSVLGSTMVDMYAKCEDLDNACRVLDQLPEVDEFSLSAMISGYAGCSRLVEARRVFDRRENPSIVLWNSLINGFVSNCQTEEALELFIKMSREGVKPDSSTFATILSACASFSMLEYSKQIHACAFKNGNLGGVIVASALIDLYSKSGLWEDACKVFAELKVYDTIVFNSMINMYSNCGRIEEARWVFDTIPSKSLISWNSMIVGYSQNGYAIEALNLFYEMHGLGLHIDQMALQESLNKFKQQQEKCQSTLTSIAARSASSKAPQTQRTVSPMNAPSVSTKVPTPAKFSNDTERLQHINNIRKSPVGAQIKRVIDILRETRLAYTPEQINDACYVDIMGNKAVFDSLRNNPKVNYDGKRFSFKAKHDLKGKDDLLHLIRKFPEGLPVVDVKDAYPSVMEDLQILKTQGQVWLLSNMDSQEDIVYPNDPKVALKVDDELKLLFRSIELPRDMVDIEKELQKNGMKPATNTAQRRAMAQVHGITSKPKPKKRREISRRTKLTNAHLPELFQTLNVPDS</sequence>
<reference evidence="6" key="1">
    <citation type="submission" date="2020-07" db="EMBL/GenBank/DDBJ databases">
        <authorList>
            <person name="Lin J."/>
        </authorList>
    </citation>
    <scope>NUCLEOTIDE SEQUENCE</scope>
</reference>
<dbReference type="EMBL" id="LR862138">
    <property type="protein sequence ID" value="CAD1818193.1"/>
    <property type="molecule type" value="Genomic_DNA"/>
</dbReference>
<evidence type="ECO:0000256" key="4">
    <source>
        <dbReference type="SAM" id="MobiDB-lite"/>
    </source>
</evidence>
<dbReference type="InterPro" id="IPR002885">
    <property type="entry name" value="PPR_rpt"/>
</dbReference>
<dbReference type="GO" id="GO:0009451">
    <property type="term" value="P:RNA modification"/>
    <property type="evidence" value="ECO:0007669"/>
    <property type="project" value="InterPro"/>
</dbReference>
<feature type="domain" description="TFIIE beta" evidence="5">
    <location>
        <begin position="501"/>
        <end position="576"/>
    </location>
</feature>
<dbReference type="InterPro" id="IPR003166">
    <property type="entry name" value="TFIIE_bsu_DNA-bd"/>
</dbReference>
<keyword evidence="1" id="KW-0677">Repeat</keyword>
<dbReference type="Gene3D" id="1.25.40.10">
    <property type="entry name" value="Tetratricopeptide repeat domain"/>
    <property type="match status" value="4"/>
</dbReference>
<feature type="repeat" description="PPR" evidence="3">
    <location>
        <begin position="101"/>
        <end position="135"/>
    </location>
</feature>
<keyword evidence="2" id="KW-0809">Transit peptide</keyword>
<feature type="repeat" description="PPR" evidence="3">
    <location>
        <begin position="370"/>
        <end position="404"/>
    </location>
</feature>
<dbReference type="PANTHER" id="PTHR47926">
    <property type="entry name" value="PENTATRICOPEPTIDE REPEAT-CONTAINING PROTEIN"/>
    <property type="match status" value="1"/>
</dbReference>
<evidence type="ECO:0000313" key="6">
    <source>
        <dbReference type="EMBL" id="CAD1818193.1"/>
    </source>
</evidence>
<evidence type="ECO:0000256" key="2">
    <source>
        <dbReference type="ARBA" id="ARBA00022946"/>
    </source>
</evidence>
<dbReference type="Pfam" id="PF13041">
    <property type="entry name" value="PPR_2"/>
    <property type="match status" value="1"/>
</dbReference>
<gene>
    <name evidence="6" type="ORF">CB5_LOCUS1404</name>
</gene>
<dbReference type="InterPro" id="IPR040501">
    <property type="entry name" value="TFA2_Winged_2"/>
</dbReference>
<organism evidence="6">
    <name type="scientific">Ananas comosus var. bracteatus</name>
    <name type="common">red pineapple</name>
    <dbReference type="NCBI Taxonomy" id="296719"/>
    <lineage>
        <taxon>Eukaryota</taxon>
        <taxon>Viridiplantae</taxon>
        <taxon>Streptophyta</taxon>
        <taxon>Embryophyta</taxon>
        <taxon>Tracheophyta</taxon>
        <taxon>Spermatophyta</taxon>
        <taxon>Magnoliopsida</taxon>
        <taxon>Liliopsida</taxon>
        <taxon>Poales</taxon>
        <taxon>Bromeliaceae</taxon>
        <taxon>Bromelioideae</taxon>
        <taxon>Ananas</taxon>
    </lineage>
</organism>
<dbReference type="PANTHER" id="PTHR47926:SF392">
    <property type="entry name" value="PENTATRICOPEPTIDE REPEAT-CONTAINING PROTEIN"/>
    <property type="match status" value="1"/>
</dbReference>
<dbReference type="Pfam" id="PF01535">
    <property type="entry name" value="PPR"/>
    <property type="match status" value="7"/>
</dbReference>
<accession>A0A6V7NI62</accession>
<dbReference type="FunFam" id="1.25.40.10:FF:000351">
    <property type="entry name" value="Pentatricopeptide repeat-containing protein"/>
    <property type="match status" value="1"/>
</dbReference>
<feature type="region of interest" description="Disordered" evidence="4">
    <location>
        <begin position="468"/>
        <end position="494"/>
    </location>
</feature>
<feature type="repeat" description="PPR" evidence="3">
    <location>
        <begin position="269"/>
        <end position="303"/>
    </location>
</feature>
<evidence type="ECO:0000259" key="5">
    <source>
        <dbReference type="PROSITE" id="PS51351"/>
    </source>
</evidence>
<dbReference type="InterPro" id="IPR011990">
    <property type="entry name" value="TPR-like_helical_dom_sf"/>
</dbReference>
<dbReference type="NCBIfam" id="TIGR00756">
    <property type="entry name" value="PPR"/>
    <property type="match status" value="5"/>
</dbReference>